<dbReference type="PANTHER" id="PTHR22939:SF130">
    <property type="entry name" value="PERIPLASMIC SERINE ENDOPROTEASE DEGP-LIKE-RELATED"/>
    <property type="match status" value="1"/>
</dbReference>
<feature type="active site" description="Charge relay system" evidence="14">
    <location>
        <position position="121"/>
    </location>
</feature>
<dbReference type="EC" id="3.4.21.107" evidence="4"/>
<feature type="domain" description="PDZ" evidence="17">
    <location>
        <begin position="263"/>
        <end position="360"/>
    </location>
</feature>
<evidence type="ECO:0000313" key="18">
    <source>
        <dbReference type="EMBL" id="QTA79616.1"/>
    </source>
</evidence>
<evidence type="ECO:0000256" key="2">
    <source>
        <dbReference type="ARBA" id="ARBA00004418"/>
    </source>
</evidence>
<keyword evidence="11" id="KW-0720">Serine protease</keyword>
<keyword evidence="6 18" id="KW-0645">Protease</keyword>
<dbReference type="KEGG" id="dli:dnl_18910"/>
<evidence type="ECO:0000313" key="19">
    <source>
        <dbReference type="Proteomes" id="UP000663720"/>
    </source>
</evidence>
<feature type="transmembrane region" description="Helical" evidence="16">
    <location>
        <begin position="7"/>
        <end position="27"/>
    </location>
</feature>
<feature type="domain" description="PDZ" evidence="17">
    <location>
        <begin position="363"/>
        <end position="467"/>
    </location>
</feature>
<dbReference type="SMART" id="SM00228">
    <property type="entry name" value="PDZ"/>
    <property type="match status" value="2"/>
</dbReference>
<dbReference type="GO" id="GO:0042597">
    <property type="term" value="C:periplasmic space"/>
    <property type="evidence" value="ECO:0007669"/>
    <property type="project" value="UniProtKB-SubCell"/>
</dbReference>
<evidence type="ECO:0000256" key="14">
    <source>
        <dbReference type="PIRSR" id="PIRSR611782-1"/>
    </source>
</evidence>
<feature type="binding site" evidence="15">
    <location>
        <position position="121"/>
    </location>
    <ligand>
        <name>substrate</name>
    </ligand>
</feature>
<dbReference type="AlphaFoldDB" id="A0A975GFS4"/>
<keyword evidence="8" id="KW-0677">Repeat</keyword>
<keyword evidence="9" id="KW-0574">Periplasm</keyword>
<keyword evidence="7" id="KW-0732">Signal</keyword>
<evidence type="ECO:0000256" key="12">
    <source>
        <dbReference type="ARBA" id="ARBA00023016"/>
    </source>
</evidence>
<dbReference type="InterPro" id="IPR009003">
    <property type="entry name" value="Peptidase_S1_PA"/>
</dbReference>
<feature type="binding site" evidence="15">
    <location>
        <begin position="223"/>
        <end position="225"/>
    </location>
    <ligand>
        <name>substrate</name>
    </ligand>
</feature>
<evidence type="ECO:0000256" key="16">
    <source>
        <dbReference type="SAM" id="Phobius"/>
    </source>
</evidence>
<evidence type="ECO:0000256" key="6">
    <source>
        <dbReference type="ARBA" id="ARBA00022670"/>
    </source>
</evidence>
<dbReference type="GO" id="GO:0004252">
    <property type="term" value="F:serine-type endopeptidase activity"/>
    <property type="evidence" value="ECO:0007669"/>
    <property type="project" value="InterPro"/>
</dbReference>
<keyword evidence="16" id="KW-0472">Membrane</keyword>
<dbReference type="InterPro" id="IPR001478">
    <property type="entry name" value="PDZ"/>
</dbReference>
<dbReference type="Pfam" id="PF13365">
    <property type="entry name" value="Trypsin_2"/>
    <property type="match status" value="1"/>
</dbReference>
<dbReference type="Pfam" id="PF13180">
    <property type="entry name" value="PDZ_2"/>
    <property type="match status" value="1"/>
</dbReference>
<evidence type="ECO:0000259" key="17">
    <source>
        <dbReference type="PROSITE" id="PS50106"/>
    </source>
</evidence>
<dbReference type="InterPro" id="IPR041489">
    <property type="entry name" value="PDZ_6"/>
</dbReference>
<evidence type="ECO:0000256" key="11">
    <source>
        <dbReference type="ARBA" id="ARBA00022825"/>
    </source>
</evidence>
<dbReference type="RefSeq" id="WP_246514894.1">
    <property type="nucleotide sequence ID" value="NZ_CP061799.1"/>
</dbReference>
<comment type="catalytic activity">
    <reaction evidence="1">
        <text>Acts on substrates that are at least partially unfolded. The cleavage site P1 residue is normally between a pair of hydrophobic residues, such as Val-|-Val.</text>
        <dbReference type="EC" id="3.4.21.107"/>
    </reaction>
</comment>
<feature type="active site" description="Charge relay system" evidence="14">
    <location>
        <position position="151"/>
    </location>
</feature>
<organism evidence="18 19">
    <name type="scientific">Desulfonema limicola</name>
    <dbReference type="NCBI Taxonomy" id="45656"/>
    <lineage>
        <taxon>Bacteria</taxon>
        <taxon>Pseudomonadati</taxon>
        <taxon>Thermodesulfobacteriota</taxon>
        <taxon>Desulfobacteria</taxon>
        <taxon>Desulfobacterales</taxon>
        <taxon>Desulfococcaceae</taxon>
        <taxon>Desulfonema</taxon>
    </lineage>
</organism>
<dbReference type="InterPro" id="IPR011782">
    <property type="entry name" value="Pept_S1C_Do"/>
</dbReference>
<evidence type="ECO:0000256" key="9">
    <source>
        <dbReference type="ARBA" id="ARBA00022764"/>
    </source>
</evidence>
<dbReference type="PRINTS" id="PR00834">
    <property type="entry name" value="PROTEASES2C"/>
</dbReference>
<dbReference type="Gene3D" id="2.40.10.10">
    <property type="entry name" value="Trypsin-like serine proteases"/>
    <property type="match status" value="2"/>
</dbReference>
<dbReference type="EMBL" id="CP061799">
    <property type="protein sequence ID" value="QTA79616.1"/>
    <property type="molecule type" value="Genomic_DNA"/>
</dbReference>
<dbReference type="Proteomes" id="UP000663720">
    <property type="component" value="Chromosome"/>
</dbReference>
<evidence type="ECO:0000256" key="15">
    <source>
        <dbReference type="PIRSR" id="PIRSR611782-2"/>
    </source>
</evidence>
<gene>
    <name evidence="18" type="primary">degP</name>
    <name evidence="18" type="ORF">dnl_18910</name>
</gene>
<keyword evidence="16" id="KW-0812">Transmembrane</keyword>
<evidence type="ECO:0000256" key="1">
    <source>
        <dbReference type="ARBA" id="ARBA00001772"/>
    </source>
</evidence>
<dbReference type="NCBIfam" id="TIGR02037">
    <property type="entry name" value="degP_htrA_DO"/>
    <property type="match status" value="1"/>
</dbReference>
<protein>
    <recommendedName>
        <fullName evidence="5">Probable periplasmic serine endoprotease DegP-like</fullName>
        <ecNumber evidence="4">3.4.21.107</ecNumber>
    </recommendedName>
    <alternativeName>
        <fullName evidence="13">Protease Do</fullName>
    </alternativeName>
</protein>
<evidence type="ECO:0000256" key="7">
    <source>
        <dbReference type="ARBA" id="ARBA00022729"/>
    </source>
</evidence>
<dbReference type="Gene3D" id="2.30.42.10">
    <property type="match status" value="2"/>
</dbReference>
<dbReference type="InterPro" id="IPR043504">
    <property type="entry name" value="Peptidase_S1_PA_chymotrypsin"/>
</dbReference>
<keyword evidence="10" id="KW-0378">Hydrolase</keyword>
<dbReference type="GO" id="GO:0006508">
    <property type="term" value="P:proteolysis"/>
    <property type="evidence" value="ECO:0007669"/>
    <property type="project" value="UniProtKB-KW"/>
</dbReference>
<feature type="active site" description="Charge relay system" evidence="14">
    <location>
        <position position="225"/>
    </location>
</feature>
<evidence type="ECO:0000256" key="4">
    <source>
        <dbReference type="ARBA" id="ARBA00013035"/>
    </source>
</evidence>
<name>A0A975GFS4_9BACT</name>
<sequence>MKTSHRFNSFIIINCMAAALFIVLLNFPVSNTEAKFLNTPESFSELAEKASPVVVNIRTEKTVKGGGRVFRHFGGSPFGKEDPFDFFEKFFGGDQNKDFKQRSLGSGFIIDKEGHIVTNNHVIEGADEIKVRLNNDDEYDAEIVGRDPNTDIALIKVKSNTDLPVSKMGDSDALKVGQWVLAIGSPFGLEHTVTAGIVSAKGRVIGSGPYDDFIQTDASINPGNSGGPLINMDGEVVGINTAIIASGQGIGFAVPINLARGIIEQLKKSGEVTRGWLGVAIQDISSEIAEYYGVEDKKGVLVTEIFNGDPADNAGIQAKDIIVSVNGQNVETTRDLTRLIAAISVGNTADILVLRNGKEKKFKVKIAKREDSQLVSGVYQNNNTDDLGIQVSELSPEISRQFNIKQTEGIIVTDVDNDSKGAQAGIMAGDIIKEINHEPVRSIDDYTNAVNKIKSGEPVHMFIQRMNRGFLVIKLIK</sequence>
<accession>A0A975GFS4</accession>
<evidence type="ECO:0000256" key="8">
    <source>
        <dbReference type="ARBA" id="ARBA00022737"/>
    </source>
</evidence>
<evidence type="ECO:0000256" key="13">
    <source>
        <dbReference type="ARBA" id="ARBA00032850"/>
    </source>
</evidence>
<proteinExistence type="inferred from homology"/>
<dbReference type="Pfam" id="PF17820">
    <property type="entry name" value="PDZ_6"/>
    <property type="match status" value="1"/>
</dbReference>
<keyword evidence="16" id="KW-1133">Transmembrane helix</keyword>
<feature type="binding site" evidence="15">
    <location>
        <position position="60"/>
    </location>
    <ligand>
        <name>substrate</name>
    </ligand>
</feature>
<reference evidence="18" key="1">
    <citation type="journal article" date="2021" name="Microb. Physiol.">
        <title>Proteogenomic Insights into the Physiology of Marine, Sulfate-Reducing, Filamentous Desulfonema limicola and Desulfonema magnum.</title>
        <authorList>
            <person name="Schnaars V."/>
            <person name="Wohlbrand L."/>
            <person name="Scheve S."/>
            <person name="Hinrichs C."/>
            <person name="Reinhardt R."/>
            <person name="Rabus R."/>
        </authorList>
    </citation>
    <scope>NUCLEOTIDE SEQUENCE</scope>
    <source>
        <strain evidence="18">5ac10</strain>
    </source>
</reference>
<dbReference type="CDD" id="cd10839">
    <property type="entry name" value="cpPDZ1_DegP-like"/>
    <property type="match status" value="1"/>
</dbReference>
<dbReference type="PANTHER" id="PTHR22939">
    <property type="entry name" value="SERINE PROTEASE FAMILY S1C HTRA-RELATED"/>
    <property type="match status" value="1"/>
</dbReference>
<dbReference type="InterPro" id="IPR036034">
    <property type="entry name" value="PDZ_sf"/>
</dbReference>
<dbReference type="PROSITE" id="PS50106">
    <property type="entry name" value="PDZ"/>
    <property type="match status" value="2"/>
</dbReference>
<feature type="binding site" evidence="15">
    <location>
        <begin position="241"/>
        <end position="245"/>
    </location>
    <ligand>
        <name>substrate</name>
    </ligand>
</feature>
<dbReference type="SUPFAM" id="SSF50494">
    <property type="entry name" value="Trypsin-like serine proteases"/>
    <property type="match status" value="1"/>
</dbReference>
<evidence type="ECO:0000256" key="10">
    <source>
        <dbReference type="ARBA" id="ARBA00022801"/>
    </source>
</evidence>
<evidence type="ECO:0000256" key="3">
    <source>
        <dbReference type="ARBA" id="ARBA00010541"/>
    </source>
</evidence>
<comment type="similarity">
    <text evidence="3">Belongs to the peptidase S1C family.</text>
</comment>
<keyword evidence="12" id="KW-0346">Stress response</keyword>
<dbReference type="InterPro" id="IPR001940">
    <property type="entry name" value="Peptidase_S1C"/>
</dbReference>
<evidence type="ECO:0000256" key="5">
    <source>
        <dbReference type="ARBA" id="ARBA00013958"/>
    </source>
</evidence>
<comment type="subcellular location">
    <subcellularLocation>
        <location evidence="2">Periplasm</location>
    </subcellularLocation>
</comment>
<keyword evidence="19" id="KW-1185">Reference proteome</keyword>
<dbReference type="SUPFAM" id="SSF50156">
    <property type="entry name" value="PDZ domain-like"/>
    <property type="match status" value="2"/>
</dbReference>
<feature type="binding site" evidence="15">
    <location>
        <position position="151"/>
    </location>
    <ligand>
        <name>substrate</name>
    </ligand>
</feature>